<proteinExistence type="predicted"/>
<sequence>VLNQPEEKKNKPFYVCRSHVRTAPPANFDIDDRLRNAGNSNEALELALAKSSRRNRQRVVVPHDRSAAEAAASAARKDLNDAKTRPQLSREQTESGEGEESDVKKGTIPDASVDILGPSSPKRIKVEE</sequence>
<reference evidence="2" key="1">
    <citation type="submission" date="2023-10" db="EMBL/GenBank/DDBJ databases">
        <title>Genome assembly of Pristionchus species.</title>
        <authorList>
            <person name="Yoshida K."/>
            <person name="Sommer R.J."/>
        </authorList>
    </citation>
    <scope>NUCLEOTIDE SEQUENCE</scope>
    <source>
        <strain evidence="2">RS5133</strain>
    </source>
</reference>
<evidence type="ECO:0000313" key="3">
    <source>
        <dbReference type="Proteomes" id="UP001432322"/>
    </source>
</evidence>
<feature type="non-terminal residue" evidence="2">
    <location>
        <position position="128"/>
    </location>
</feature>
<evidence type="ECO:0000256" key="1">
    <source>
        <dbReference type="SAM" id="MobiDB-lite"/>
    </source>
</evidence>
<dbReference type="AlphaFoldDB" id="A0AAV5WEC1"/>
<gene>
    <name evidence="2" type="ORF">PFISCL1PPCAC_21563</name>
</gene>
<organism evidence="2 3">
    <name type="scientific">Pristionchus fissidentatus</name>
    <dbReference type="NCBI Taxonomy" id="1538716"/>
    <lineage>
        <taxon>Eukaryota</taxon>
        <taxon>Metazoa</taxon>
        <taxon>Ecdysozoa</taxon>
        <taxon>Nematoda</taxon>
        <taxon>Chromadorea</taxon>
        <taxon>Rhabditida</taxon>
        <taxon>Rhabditina</taxon>
        <taxon>Diplogasteromorpha</taxon>
        <taxon>Diplogasteroidea</taxon>
        <taxon>Neodiplogasteridae</taxon>
        <taxon>Pristionchus</taxon>
    </lineage>
</organism>
<feature type="non-terminal residue" evidence="2">
    <location>
        <position position="1"/>
    </location>
</feature>
<dbReference type="EMBL" id="BTSY01000005">
    <property type="protein sequence ID" value="GMT30266.1"/>
    <property type="molecule type" value="Genomic_DNA"/>
</dbReference>
<feature type="region of interest" description="Disordered" evidence="1">
    <location>
        <begin position="48"/>
        <end position="128"/>
    </location>
</feature>
<keyword evidence="3" id="KW-1185">Reference proteome</keyword>
<feature type="compositionally biased region" description="Basic and acidic residues" evidence="1">
    <location>
        <begin position="75"/>
        <end position="84"/>
    </location>
</feature>
<protein>
    <submittedName>
        <fullName evidence="2">Uncharacterized protein</fullName>
    </submittedName>
</protein>
<accession>A0AAV5WEC1</accession>
<name>A0AAV5WEC1_9BILA</name>
<evidence type="ECO:0000313" key="2">
    <source>
        <dbReference type="EMBL" id="GMT30266.1"/>
    </source>
</evidence>
<dbReference type="Proteomes" id="UP001432322">
    <property type="component" value="Unassembled WGS sequence"/>
</dbReference>
<comment type="caution">
    <text evidence="2">The sequence shown here is derived from an EMBL/GenBank/DDBJ whole genome shotgun (WGS) entry which is preliminary data.</text>
</comment>